<sequence>MGFHALSLAQKGIFVDLVGYTTTKPDDHLLNNANIRMVSLPPPPDFLSSLPAGVSYGLKFLWTAFFLLLTLLFRNGFPSLILMQNPPGIPCMAICHAVARIKRAKFAVDWHNYTWTILRETIDDRRHSLNQANSPANAQTTKKAEKKQVGMKHRLVKFAQWWESYYGPKADWNLCVTHAMRADLLKTWSVKAVTLYDRPPAWKFKHLEDEQRHQLFVRLAADKLYVPFWADSSEVDDHKTSEGTRFSLRDAKGIARLRSDRPAMLISSTSWTIDEDFGILLDALVKYDSLASNDLNRNVQTSLPKLVAVITGKGPQKAFYMDKFSKLRLNKVEILTPWLDAEDYPKLLACADIGVSLHMSTSGLDLPMKVVDMFGCGLPVLAKRFHCIDELVKDGENGHLFDNSNELCDHIARLLQGFPLHSQHLAVLRRNLEEEPLVCWEDNWDATVYPLVRQ</sequence>
<keyword evidence="6" id="KW-0256">Endoplasmic reticulum</keyword>
<keyword evidence="5" id="KW-0812">Transmembrane</keyword>
<dbReference type="Pfam" id="PF13692">
    <property type="entry name" value="Glyco_trans_1_4"/>
    <property type="match status" value="1"/>
</dbReference>
<dbReference type="WBParaSite" id="PSAMB.scaffold1175size34959.g11595.t1">
    <property type="protein sequence ID" value="PSAMB.scaffold1175size34959.g11595.t1"/>
    <property type="gene ID" value="PSAMB.scaffold1175size34959.g11595"/>
</dbReference>
<dbReference type="PANTHER" id="PTHR13036:SF0">
    <property type="entry name" value="CHITOBIOSYLDIPHOSPHODOLICHOL BETA-MANNOSYLTRANSFERASE"/>
    <property type="match status" value="1"/>
</dbReference>
<comment type="pathway">
    <text evidence="2">Protein modification; protein glycosylation.</text>
</comment>
<evidence type="ECO:0000313" key="10">
    <source>
        <dbReference type="WBParaSite" id="PSAMB.scaffold1175size34959.g11595.t1"/>
    </source>
</evidence>
<evidence type="ECO:0000256" key="8">
    <source>
        <dbReference type="ARBA" id="ARBA00023136"/>
    </source>
</evidence>
<comment type="subcellular location">
    <subcellularLocation>
        <location evidence="1">Endoplasmic reticulum membrane</location>
        <topology evidence="1">Single-pass membrane protein</topology>
    </subcellularLocation>
</comment>
<evidence type="ECO:0000256" key="1">
    <source>
        <dbReference type="ARBA" id="ARBA00004389"/>
    </source>
</evidence>
<evidence type="ECO:0000256" key="7">
    <source>
        <dbReference type="ARBA" id="ARBA00022989"/>
    </source>
</evidence>
<dbReference type="SUPFAM" id="SSF53756">
    <property type="entry name" value="UDP-Glycosyltransferase/glycogen phosphorylase"/>
    <property type="match status" value="1"/>
</dbReference>
<reference evidence="10" key="1">
    <citation type="submission" date="2022-11" db="UniProtKB">
        <authorList>
            <consortium name="WormBaseParasite"/>
        </authorList>
    </citation>
    <scope>IDENTIFICATION</scope>
</reference>
<dbReference type="AlphaFoldDB" id="A0A914US59"/>
<evidence type="ECO:0000256" key="6">
    <source>
        <dbReference type="ARBA" id="ARBA00022824"/>
    </source>
</evidence>
<keyword evidence="8" id="KW-0472">Membrane</keyword>
<protein>
    <submittedName>
        <fullName evidence="10">Chitobiosyldiphosphodolichol beta-mannosyltransferase</fullName>
    </submittedName>
</protein>
<accession>A0A914US59</accession>
<dbReference type="PANTHER" id="PTHR13036">
    <property type="entry name" value="BETA1,4 MANNOSYLTRANSFERASE"/>
    <property type="match status" value="1"/>
</dbReference>
<name>A0A914US59_9BILA</name>
<organism evidence="9 10">
    <name type="scientific">Plectus sambesii</name>
    <dbReference type="NCBI Taxonomy" id="2011161"/>
    <lineage>
        <taxon>Eukaryota</taxon>
        <taxon>Metazoa</taxon>
        <taxon>Ecdysozoa</taxon>
        <taxon>Nematoda</taxon>
        <taxon>Chromadorea</taxon>
        <taxon>Plectida</taxon>
        <taxon>Plectina</taxon>
        <taxon>Plectoidea</taxon>
        <taxon>Plectidae</taxon>
        <taxon>Plectus</taxon>
    </lineage>
</organism>
<keyword evidence="3" id="KW-0328">Glycosyltransferase</keyword>
<evidence type="ECO:0000256" key="5">
    <source>
        <dbReference type="ARBA" id="ARBA00022692"/>
    </source>
</evidence>
<keyword evidence="9" id="KW-1185">Reference proteome</keyword>
<evidence type="ECO:0000256" key="4">
    <source>
        <dbReference type="ARBA" id="ARBA00022679"/>
    </source>
</evidence>
<keyword evidence="7" id="KW-1133">Transmembrane helix</keyword>
<dbReference type="GO" id="GO:0005789">
    <property type="term" value="C:endoplasmic reticulum membrane"/>
    <property type="evidence" value="ECO:0007669"/>
    <property type="project" value="UniProtKB-SubCell"/>
</dbReference>
<evidence type="ECO:0000313" key="9">
    <source>
        <dbReference type="Proteomes" id="UP000887566"/>
    </source>
</evidence>
<proteinExistence type="predicted"/>
<evidence type="ECO:0000256" key="3">
    <source>
        <dbReference type="ARBA" id="ARBA00022676"/>
    </source>
</evidence>
<dbReference type="Proteomes" id="UP000887566">
    <property type="component" value="Unplaced"/>
</dbReference>
<dbReference type="Gene3D" id="3.40.50.2000">
    <property type="entry name" value="Glycogen Phosphorylase B"/>
    <property type="match status" value="1"/>
</dbReference>
<evidence type="ECO:0000256" key="2">
    <source>
        <dbReference type="ARBA" id="ARBA00004922"/>
    </source>
</evidence>
<keyword evidence="4" id="KW-0808">Transferase</keyword>
<dbReference type="GO" id="GO:0000030">
    <property type="term" value="F:mannosyltransferase activity"/>
    <property type="evidence" value="ECO:0007669"/>
    <property type="project" value="InterPro"/>
</dbReference>
<dbReference type="InterPro" id="IPR026051">
    <property type="entry name" value="ALG1-like"/>
</dbReference>